<dbReference type="InterPro" id="IPR001810">
    <property type="entry name" value="F-box_dom"/>
</dbReference>
<dbReference type="Pfam" id="PF24758">
    <property type="entry name" value="LRR_At5g56370"/>
    <property type="match status" value="1"/>
</dbReference>
<dbReference type="InterPro" id="IPR055411">
    <property type="entry name" value="LRR_FXL15/At3g58940/PEG3-like"/>
</dbReference>
<dbReference type="SMART" id="SM00579">
    <property type="entry name" value="FBD"/>
    <property type="match status" value="1"/>
</dbReference>
<gene>
    <name evidence="2" type="ORF">GIB67_016584</name>
</gene>
<comment type="caution">
    <text evidence="2">The sequence shown here is derived from an EMBL/GenBank/DDBJ whole genome shotgun (WGS) entry which is preliminary data.</text>
</comment>
<dbReference type="EMBL" id="JACGCM010001166">
    <property type="protein sequence ID" value="KAF6160148.1"/>
    <property type="molecule type" value="Genomic_DNA"/>
</dbReference>
<dbReference type="OrthoDB" id="629734at2759"/>
<dbReference type="SUPFAM" id="SSF52047">
    <property type="entry name" value="RNI-like"/>
    <property type="match status" value="1"/>
</dbReference>
<dbReference type="Gene3D" id="3.80.10.10">
    <property type="entry name" value="Ribonuclease Inhibitor"/>
    <property type="match status" value="1"/>
</dbReference>
<dbReference type="InterPro" id="IPR032675">
    <property type="entry name" value="LRR_dom_sf"/>
</dbReference>
<sequence length="371" mass="42626">MIVPGSTSIGDLPDVVMNNILVRLPIKEVGRTTVLSRNWRYKWATVPELVFDDNIFEENEGTYNKLVDIVGQVLILHKGPIKRFELRFPNLEDDYSIDRWIVNLCWHGIQNLILDFHSCDYQHYTYKVPVSLFSCHQLSDLELSNCIVKLPHSFKGFKNLKALTLHKTTITEKEFEDLLSGCPRLETLNVEDDEHPQQDKKCNLVNTLGSLPAITKLILEGYALQFLSVGNLPMKLPRGCDKLKSLNITVNFEDMNTIQVMLCLFRSFPTLDGLYISATYYGNAFEHLEDVWNLEDYFDCSFNHLRTVAMNNICGSKLELQLIKCILKNSPELKIMTVEPEEDTDASKMLIELIRFPRASMHAEIVFQSQS</sequence>
<dbReference type="Pfam" id="PF00646">
    <property type="entry name" value="F-box"/>
    <property type="match status" value="1"/>
</dbReference>
<evidence type="ECO:0000259" key="1">
    <source>
        <dbReference type="PROSITE" id="PS50181"/>
    </source>
</evidence>
<evidence type="ECO:0000313" key="2">
    <source>
        <dbReference type="EMBL" id="KAF6160148.1"/>
    </source>
</evidence>
<dbReference type="Proteomes" id="UP000541444">
    <property type="component" value="Unassembled WGS sequence"/>
</dbReference>
<proteinExistence type="predicted"/>
<dbReference type="SUPFAM" id="SSF81383">
    <property type="entry name" value="F-box domain"/>
    <property type="match status" value="1"/>
</dbReference>
<keyword evidence="3" id="KW-1185">Reference proteome</keyword>
<accession>A0A7J7MZN8</accession>
<evidence type="ECO:0000313" key="3">
    <source>
        <dbReference type="Proteomes" id="UP000541444"/>
    </source>
</evidence>
<organism evidence="2 3">
    <name type="scientific">Kingdonia uniflora</name>
    <dbReference type="NCBI Taxonomy" id="39325"/>
    <lineage>
        <taxon>Eukaryota</taxon>
        <taxon>Viridiplantae</taxon>
        <taxon>Streptophyta</taxon>
        <taxon>Embryophyta</taxon>
        <taxon>Tracheophyta</taxon>
        <taxon>Spermatophyta</taxon>
        <taxon>Magnoliopsida</taxon>
        <taxon>Ranunculales</taxon>
        <taxon>Circaeasteraceae</taxon>
        <taxon>Kingdonia</taxon>
    </lineage>
</organism>
<reference evidence="2 3" key="1">
    <citation type="journal article" date="2020" name="IScience">
        <title>Genome Sequencing of the Endangered Kingdonia uniflora (Circaeasteraceae, Ranunculales) Reveals Potential Mechanisms of Evolutionary Specialization.</title>
        <authorList>
            <person name="Sun Y."/>
            <person name="Deng T."/>
            <person name="Zhang A."/>
            <person name="Moore M.J."/>
            <person name="Landis J.B."/>
            <person name="Lin N."/>
            <person name="Zhang H."/>
            <person name="Zhang X."/>
            <person name="Huang J."/>
            <person name="Zhang X."/>
            <person name="Sun H."/>
            <person name="Wang H."/>
        </authorList>
    </citation>
    <scope>NUCLEOTIDE SEQUENCE [LARGE SCALE GENOMIC DNA]</scope>
    <source>
        <strain evidence="2">TB1705</strain>
        <tissue evidence="2">Leaf</tissue>
    </source>
</reference>
<dbReference type="PROSITE" id="PS50181">
    <property type="entry name" value="FBOX"/>
    <property type="match status" value="1"/>
</dbReference>
<protein>
    <recommendedName>
        <fullName evidence="1">F-box domain-containing protein</fullName>
    </recommendedName>
</protein>
<dbReference type="AlphaFoldDB" id="A0A7J7MZN8"/>
<dbReference type="InterPro" id="IPR006566">
    <property type="entry name" value="FBD"/>
</dbReference>
<dbReference type="PANTHER" id="PTHR31639">
    <property type="entry name" value="F-BOX PROTEIN-LIKE"/>
    <property type="match status" value="1"/>
</dbReference>
<dbReference type="PANTHER" id="PTHR31639:SF237">
    <property type="entry name" value="F-BOX DOMAIN-CONTAINING PROTEIN"/>
    <property type="match status" value="1"/>
</dbReference>
<dbReference type="Pfam" id="PF08387">
    <property type="entry name" value="FBD"/>
    <property type="match status" value="1"/>
</dbReference>
<feature type="domain" description="F-box" evidence="1">
    <location>
        <begin position="6"/>
        <end position="59"/>
    </location>
</feature>
<name>A0A7J7MZN8_9MAGN</name>
<dbReference type="InterPro" id="IPR036047">
    <property type="entry name" value="F-box-like_dom_sf"/>
</dbReference>